<dbReference type="EMBL" id="BSEV01000002">
    <property type="protein sequence ID" value="GLK08199.1"/>
    <property type="molecule type" value="Genomic_DNA"/>
</dbReference>
<sequence length="86" mass="8959">MAENVTEAGQGPVYFTGDDCTPVTLTVGTAACAGVASRPADNEKAATAVNAVRHRDPENICCVTLSACTVSPHSVPAETWDRLVNR</sequence>
<evidence type="ECO:0000313" key="1">
    <source>
        <dbReference type="EMBL" id="GLK08199.1"/>
    </source>
</evidence>
<proteinExistence type="predicted"/>
<comment type="caution">
    <text evidence="1">The sequence shown here is derived from an EMBL/GenBank/DDBJ whole genome shotgun (WGS) entry which is preliminary data.</text>
</comment>
<keyword evidence="2" id="KW-1185">Reference proteome</keyword>
<name>A0A9W6MBD5_9ACTN</name>
<evidence type="ECO:0000313" key="2">
    <source>
        <dbReference type="Proteomes" id="UP001143474"/>
    </source>
</evidence>
<accession>A0A9W6MBD5</accession>
<reference evidence="1" key="2">
    <citation type="submission" date="2023-01" db="EMBL/GenBank/DDBJ databases">
        <authorList>
            <person name="Sun Q."/>
            <person name="Evtushenko L."/>
        </authorList>
    </citation>
    <scope>NUCLEOTIDE SEQUENCE</scope>
    <source>
        <strain evidence="1">VKM Ac-2007</strain>
    </source>
</reference>
<reference evidence="1" key="1">
    <citation type="journal article" date="2014" name="Int. J. Syst. Evol. Microbiol.">
        <title>Complete genome sequence of Corynebacterium casei LMG S-19264T (=DSM 44701T), isolated from a smear-ripened cheese.</title>
        <authorList>
            <consortium name="US DOE Joint Genome Institute (JGI-PGF)"/>
            <person name="Walter F."/>
            <person name="Albersmeier A."/>
            <person name="Kalinowski J."/>
            <person name="Ruckert C."/>
        </authorList>
    </citation>
    <scope>NUCLEOTIDE SEQUENCE</scope>
    <source>
        <strain evidence="1">VKM Ac-2007</strain>
    </source>
</reference>
<dbReference type="AlphaFoldDB" id="A0A9W6MBD5"/>
<gene>
    <name evidence="1" type="ORF">GCM10017600_16040</name>
</gene>
<organism evidence="1 2">
    <name type="scientific">Streptosporangium carneum</name>
    <dbReference type="NCBI Taxonomy" id="47481"/>
    <lineage>
        <taxon>Bacteria</taxon>
        <taxon>Bacillati</taxon>
        <taxon>Actinomycetota</taxon>
        <taxon>Actinomycetes</taxon>
        <taxon>Streptosporangiales</taxon>
        <taxon>Streptosporangiaceae</taxon>
        <taxon>Streptosporangium</taxon>
    </lineage>
</organism>
<protein>
    <submittedName>
        <fullName evidence="1">Uncharacterized protein</fullName>
    </submittedName>
</protein>
<dbReference type="Proteomes" id="UP001143474">
    <property type="component" value="Unassembled WGS sequence"/>
</dbReference>